<comment type="caution">
    <text evidence="2">The sequence shown here is derived from an EMBL/GenBank/DDBJ whole genome shotgun (WGS) entry which is preliminary data.</text>
</comment>
<protein>
    <submittedName>
        <fullName evidence="2">Uncharacterized protein</fullName>
    </submittedName>
</protein>
<keyword evidence="3" id="KW-1185">Reference proteome</keyword>
<proteinExistence type="predicted"/>
<feature type="region of interest" description="Disordered" evidence="1">
    <location>
        <begin position="36"/>
        <end position="60"/>
    </location>
</feature>
<evidence type="ECO:0000313" key="2">
    <source>
        <dbReference type="EMBL" id="KAJ8938781.1"/>
    </source>
</evidence>
<evidence type="ECO:0000313" key="3">
    <source>
        <dbReference type="Proteomes" id="UP001162156"/>
    </source>
</evidence>
<dbReference type="EMBL" id="JANEYF010003157">
    <property type="protein sequence ID" value="KAJ8938781.1"/>
    <property type="molecule type" value="Genomic_DNA"/>
</dbReference>
<gene>
    <name evidence="2" type="ORF">NQ314_011340</name>
</gene>
<feature type="compositionally biased region" description="Basic and acidic residues" evidence="1">
    <location>
        <begin position="49"/>
        <end position="60"/>
    </location>
</feature>
<name>A0AAV8XJ18_9CUCU</name>
<reference evidence="2" key="1">
    <citation type="journal article" date="2023" name="Insect Mol. Biol.">
        <title>Genome sequencing provides insights into the evolution of gene families encoding plant cell wall-degrading enzymes in longhorned beetles.</title>
        <authorList>
            <person name="Shin N.R."/>
            <person name="Okamura Y."/>
            <person name="Kirsch R."/>
            <person name="Pauchet Y."/>
        </authorList>
    </citation>
    <scope>NUCLEOTIDE SEQUENCE</scope>
    <source>
        <strain evidence="2">RBIC_L_NR</strain>
    </source>
</reference>
<evidence type="ECO:0000256" key="1">
    <source>
        <dbReference type="SAM" id="MobiDB-lite"/>
    </source>
</evidence>
<accession>A0AAV8XJ18</accession>
<sequence length="60" mass="6783">MIDRITNSLQSSLMEENILLGDNLSDQMDGNLTLMSPARSDISNRPRFTHSETLEKPYGK</sequence>
<dbReference type="AlphaFoldDB" id="A0AAV8XJ18"/>
<dbReference type="Proteomes" id="UP001162156">
    <property type="component" value="Unassembled WGS sequence"/>
</dbReference>
<organism evidence="2 3">
    <name type="scientific">Rhamnusium bicolor</name>
    <dbReference type="NCBI Taxonomy" id="1586634"/>
    <lineage>
        <taxon>Eukaryota</taxon>
        <taxon>Metazoa</taxon>
        <taxon>Ecdysozoa</taxon>
        <taxon>Arthropoda</taxon>
        <taxon>Hexapoda</taxon>
        <taxon>Insecta</taxon>
        <taxon>Pterygota</taxon>
        <taxon>Neoptera</taxon>
        <taxon>Endopterygota</taxon>
        <taxon>Coleoptera</taxon>
        <taxon>Polyphaga</taxon>
        <taxon>Cucujiformia</taxon>
        <taxon>Chrysomeloidea</taxon>
        <taxon>Cerambycidae</taxon>
        <taxon>Lepturinae</taxon>
        <taxon>Rhagiini</taxon>
        <taxon>Rhamnusium</taxon>
    </lineage>
</organism>